<protein>
    <submittedName>
        <fullName evidence="1">Uncharacterized protein</fullName>
    </submittedName>
</protein>
<sequence>QSLTPGPSQTSCNKKDFEIFSRLTSRRAYSCLSRAVSTATSSREQELLDQVASLQALLNKPHMRKNSPRNDQDLCEVLRIFVSKNNLKFTVFIETPSKAFSDWTLSSIYQLYGLTVKQRIQQWWWSQFFRVLSQESFENLMIELKSHSINLLSIEATKSIYVYSYLLPGPGANNFKGKFGIRPQKNISGPNGQSPLDLSVDLHQTAKTVWSRRLKKMIL</sequence>
<dbReference type="HOGENOM" id="CLU_1264284_0_0_1"/>
<dbReference type="EMBL" id="KI298909">
    <property type="protein sequence ID" value="ERZ98261.1"/>
    <property type="molecule type" value="Genomic_DNA"/>
</dbReference>
<gene>
    <name evidence="1" type="ORF">GLOINDRAFT_339730</name>
</gene>
<proteinExistence type="predicted"/>
<organism evidence="1">
    <name type="scientific">Rhizophagus irregularis (strain DAOM 181602 / DAOM 197198 / MUCL 43194)</name>
    <name type="common">Arbuscular mycorrhizal fungus</name>
    <name type="synonym">Glomus intraradices</name>
    <dbReference type="NCBI Taxonomy" id="747089"/>
    <lineage>
        <taxon>Eukaryota</taxon>
        <taxon>Fungi</taxon>
        <taxon>Fungi incertae sedis</taxon>
        <taxon>Mucoromycota</taxon>
        <taxon>Glomeromycotina</taxon>
        <taxon>Glomeromycetes</taxon>
        <taxon>Glomerales</taxon>
        <taxon>Glomeraceae</taxon>
        <taxon>Rhizophagus</taxon>
    </lineage>
</organism>
<dbReference type="AlphaFoldDB" id="U9ST19"/>
<feature type="non-terminal residue" evidence="1">
    <location>
        <position position="1"/>
    </location>
</feature>
<evidence type="ECO:0000313" key="1">
    <source>
        <dbReference type="EMBL" id="ERZ98261.1"/>
    </source>
</evidence>
<reference evidence="1" key="1">
    <citation type="submission" date="2013-07" db="EMBL/GenBank/DDBJ databases">
        <title>The genome of an arbuscular mycorrhizal fungus provides insights into the evolution of the oldest plant symbiosis.</title>
        <authorList>
            <consortium name="DOE Joint Genome Institute"/>
            <person name="Tisserant E."/>
            <person name="Malbreil M."/>
            <person name="Kuo A."/>
            <person name="Kohler A."/>
            <person name="Symeonidi A."/>
            <person name="Balestrini R."/>
            <person name="Charron P."/>
            <person name="Duensing N."/>
            <person name="Frei-dit-Frey N."/>
            <person name="Gianinazzi-Pearson V."/>
            <person name="Gilbert B."/>
            <person name="Handa Y."/>
            <person name="Hijri M."/>
            <person name="Kaul R."/>
            <person name="Kawaguchi M."/>
            <person name="Krajinski F."/>
            <person name="Lammers P."/>
            <person name="Lapierre D."/>
            <person name="Masclaux F.G."/>
            <person name="Murat C."/>
            <person name="Morin E."/>
            <person name="Ndikumana S."/>
            <person name="Pagni M."/>
            <person name="Petitpierre D."/>
            <person name="Requena N."/>
            <person name="Rosikiewicz P."/>
            <person name="Riley R."/>
            <person name="Saito K."/>
            <person name="San Clemente H."/>
            <person name="Shapiro H."/>
            <person name="van Tuinen D."/>
            <person name="Becard G."/>
            <person name="Bonfante P."/>
            <person name="Paszkowski U."/>
            <person name="Shachar-Hill Y."/>
            <person name="Young J.P."/>
            <person name="Sanders I.R."/>
            <person name="Henrissat B."/>
            <person name="Rensing S.A."/>
            <person name="Grigoriev I.V."/>
            <person name="Corradi N."/>
            <person name="Roux C."/>
            <person name="Martin F."/>
        </authorList>
    </citation>
    <scope>NUCLEOTIDE SEQUENCE</scope>
    <source>
        <strain evidence="1">DAOM 197198</strain>
    </source>
</reference>
<accession>U9ST19</accession>
<name>U9ST19_RHIID</name>